<evidence type="ECO:0000313" key="8">
    <source>
        <dbReference type="Proteomes" id="UP000074561"/>
    </source>
</evidence>
<proteinExistence type="inferred from homology"/>
<dbReference type="STRING" id="279113.CPter91_4481"/>
<name>A0A127Q9S5_9BURK</name>
<reference evidence="7 8" key="1">
    <citation type="submission" date="2015-11" db="EMBL/GenBank/DDBJ databases">
        <title>Exploring the genomic traits of fungus-feeding bacterial genus Collimonas.</title>
        <authorList>
            <person name="Song C."/>
            <person name="Schmidt R."/>
            <person name="de Jager V."/>
            <person name="Krzyzanowska D."/>
            <person name="Jongedijk E."/>
            <person name="Cankar K."/>
            <person name="Beekwilder J."/>
            <person name="van Veen A."/>
            <person name="de Boer W."/>
            <person name="van Veen J.A."/>
            <person name="Garbeva P."/>
        </authorList>
    </citation>
    <scope>NUCLEOTIDE SEQUENCE [LARGE SCALE GENOMIC DNA]</scope>
    <source>
        <strain evidence="7 8">Ter91</strain>
    </source>
</reference>
<feature type="domain" description="UDP-N-acetylglucosamine 2-epimerase" evidence="6">
    <location>
        <begin position="8"/>
        <end position="352"/>
    </location>
</feature>
<dbReference type="NCBIfam" id="TIGR00236">
    <property type="entry name" value="wecB"/>
    <property type="match status" value="1"/>
</dbReference>
<comment type="catalytic activity">
    <reaction evidence="2">
        <text>UDP-N-acetyl-alpha-D-glucosamine = UDP-N-acetyl-alpha-D-mannosamine</text>
        <dbReference type="Rhea" id="RHEA:17213"/>
        <dbReference type="ChEBI" id="CHEBI:57705"/>
        <dbReference type="ChEBI" id="CHEBI:68623"/>
        <dbReference type="EC" id="5.1.3.14"/>
    </reaction>
</comment>
<evidence type="ECO:0000256" key="3">
    <source>
        <dbReference type="ARBA" id="ARBA00038209"/>
    </source>
</evidence>
<dbReference type="PANTHER" id="PTHR43174">
    <property type="entry name" value="UDP-N-ACETYLGLUCOSAMINE 2-EPIMERASE"/>
    <property type="match status" value="1"/>
</dbReference>
<evidence type="ECO:0000256" key="1">
    <source>
        <dbReference type="ARBA" id="ARBA00023235"/>
    </source>
</evidence>
<gene>
    <name evidence="7" type="ORF">CPter91_4481</name>
</gene>
<keyword evidence="1 5" id="KW-0413">Isomerase</keyword>
<sequence>MAPVVRALACEADIESLVCVTGQHRLMLQQVLDLFDIKVDYSLDVMQPDQTLNGLSARLLGLLDPVLEAARPDRILVHGDTTTAMIAALAAFHRRIPVAHVEAGLRTGDLSQPWPEEMNRRYVDVVSDLLLAPTAMAKSNLEAEYLAGRVVVTGNTVIDALRLTVESIAFDHKLRDRLDAHFPYLRADKKLLLVTGHRRENFGPGFAEICDALATLSRRPDIQIVYPVHLNPNVQGPVQAALAQLPNIHLIEPLDYLLFVRLMQRAHVILTDSGGVQEEAPSLGKPVLVMRNVTERPEAVAAGTVQLVGTDSARIIAAVTQLYEDDAVWQCTTQRLNPYGDGHAAERIASVLCGREIDEFGMVKIEPLEKARLVAKIFQKI</sequence>
<protein>
    <recommendedName>
        <fullName evidence="4">UDP-N-acetylglucosamine 2-epimerase (non-hydrolyzing)</fullName>
        <ecNumber evidence="4">5.1.3.14</ecNumber>
    </recommendedName>
</protein>
<dbReference type="Proteomes" id="UP000074561">
    <property type="component" value="Chromosome"/>
</dbReference>
<dbReference type="KEGG" id="cpra:CPter91_4481"/>
<dbReference type="GO" id="GO:0008761">
    <property type="term" value="F:UDP-N-acetylglucosamine 2-epimerase activity"/>
    <property type="evidence" value="ECO:0007669"/>
    <property type="project" value="UniProtKB-EC"/>
</dbReference>
<evidence type="ECO:0000256" key="2">
    <source>
        <dbReference type="ARBA" id="ARBA00036080"/>
    </source>
</evidence>
<dbReference type="PATRIC" id="fig|279113.9.peg.4441"/>
<dbReference type="EC" id="5.1.3.14" evidence="4"/>
<evidence type="ECO:0000259" key="6">
    <source>
        <dbReference type="Pfam" id="PF02350"/>
    </source>
</evidence>
<dbReference type="AlphaFoldDB" id="A0A127Q9S5"/>
<dbReference type="CDD" id="cd03786">
    <property type="entry name" value="GTB_UDP-GlcNAc_2-Epimerase"/>
    <property type="match status" value="1"/>
</dbReference>
<dbReference type="SUPFAM" id="SSF53756">
    <property type="entry name" value="UDP-Glycosyltransferase/glycogen phosphorylase"/>
    <property type="match status" value="1"/>
</dbReference>
<comment type="similarity">
    <text evidence="3 5">Belongs to the UDP-N-acetylglucosamine 2-epimerase family.</text>
</comment>
<organism evidence="7 8">
    <name type="scientific">Collimonas pratensis</name>
    <dbReference type="NCBI Taxonomy" id="279113"/>
    <lineage>
        <taxon>Bacteria</taxon>
        <taxon>Pseudomonadati</taxon>
        <taxon>Pseudomonadota</taxon>
        <taxon>Betaproteobacteria</taxon>
        <taxon>Burkholderiales</taxon>
        <taxon>Oxalobacteraceae</taxon>
        <taxon>Collimonas</taxon>
    </lineage>
</organism>
<evidence type="ECO:0000256" key="5">
    <source>
        <dbReference type="RuleBase" id="RU003513"/>
    </source>
</evidence>
<dbReference type="InterPro" id="IPR029767">
    <property type="entry name" value="WecB-like"/>
</dbReference>
<dbReference type="EMBL" id="CP013234">
    <property type="protein sequence ID" value="AMP06788.1"/>
    <property type="molecule type" value="Genomic_DNA"/>
</dbReference>
<dbReference type="InterPro" id="IPR003331">
    <property type="entry name" value="UDP_GlcNAc_Epimerase_2_dom"/>
</dbReference>
<dbReference type="Gene3D" id="3.40.50.2000">
    <property type="entry name" value="Glycogen Phosphorylase B"/>
    <property type="match status" value="2"/>
</dbReference>
<accession>A0A127Q9S5</accession>
<dbReference type="PANTHER" id="PTHR43174:SF2">
    <property type="entry name" value="UDP-N-ACETYLGLUCOSAMINE 2-EPIMERASE"/>
    <property type="match status" value="1"/>
</dbReference>
<evidence type="ECO:0000313" key="7">
    <source>
        <dbReference type="EMBL" id="AMP06788.1"/>
    </source>
</evidence>
<dbReference type="Pfam" id="PF02350">
    <property type="entry name" value="Epimerase_2"/>
    <property type="match status" value="1"/>
</dbReference>
<evidence type="ECO:0000256" key="4">
    <source>
        <dbReference type="ARBA" id="ARBA00038858"/>
    </source>
</evidence>